<dbReference type="AlphaFoldDB" id="A0A840N788"/>
<name>A0A840N788_9BRAD</name>
<organism evidence="1 2">
    <name type="scientific">Afipia massiliensis</name>
    <dbReference type="NCBI Taxonomy" id="211460"/>
    <lineage>
        <taxon>Bacteria</taxon>
        <taxon>Pseudomonadati</taxon>
        <taxon>Pseudomonadota</taxon>
        <taxon>Alphaproteobacteria</taxon>
        <taxon>Hyphomicrobiales</taxon>
        <taxon>Nitrobacteraceae</taxon>
        <taxon>Afipia</taxon>
    </lineage>
</organism>
<dbReference type="EMBL" id="JACHIJ010000010">
    <property type="protein sequence ID" value="MBB5055050.1"/>
    <property type="molecule type" value="Genomic_DNA"/>
</dbReference>
<evidence type="ECO:0000313" key="1">
    <source>
        <dbReference type="EMBL" id="MBB5055050.1"/>
    </source>
</evidence>
<proteinExistence type="predicted"/>
<evidence type="ECO:0008006" key="3">
    <source>
        <dbReference type="Google" id="ProtNLM"/>
    </source>
</evidence>
<reference evidence="1 2" key="1">
    <citation type="submission" date="2020-08" db="EMBL/GenBank/DDBJ databases">
        <title>Genomic Encyclopedia of Type Strains, Phase IV (KMG-IV): sequencing the most valuable type-strain genomes for metagenomic binning, comparative biology and taxonomic classification.</title>
        <authorList>
            <person name="Goeker M."/>
        </authorList>
    </citation>
    <scope>NUCLEOTIDE SEQUENCE [LARGE SCALE GENOMIC DNA]</scope>
    <source>
        <strain evidence="1 2">DSM 17498</strain>
    </source>
</reference>
<gene>
    <name evidence="1" type="ORF">HNQ36_005061</name>
</gene>
<comment type="caution">
    <text evidence="1">The sequence shown here is derived from an EMBL/GenBank/DDBJ whole genome shotgun (WGS) entry which is preliminary data.</text>
</comment>
<accession>A0A840N788</accession>
<evidence type="ECO:0000313" key="2">
    <source>
        <dbReference type="Proteomes" id="UP000521227"/>
    </source>
</evidence>
<protein>
    <recommendedName>
        <fullName evidence="3">Transposase</fullName>
    </recommendedName>
</protein>
<dbReference type="Proteomes" id="UP000521227">
    <property type="component" value="Unassembled WGS sequence"/>
</dbReference>
<sequence>MRNGAPFKDWVLPAAMERVRRKLAGAADGNRQMVDILNVVLTDGLPAVEAACAEALSHGVHSADVVLNILARQRDPAPPANILTPDALELRHAPMADCARYDNLRRTI</sequence>